<protein>
    <recommendedName>
        <fullName evidence="5">Outer membrane lipoprotein-sorting protein</fullName>
    </recommendedName>
</protein>
<name>A0A4U8YPP0_9BACT</name>
<evidence type="ECO:0000256" key="1">
    <source>
        <dbReference type="SAM" id="MobiDB-lite"/>
    </source>
</evidence>
<gene>
    <name evidence="3" type="ORF">MSL71_38780</name>
</gene>
<proteinExistence type="predicted"/>
<dbReference type="Proteomes" id="UP000507962">
    <property type="component" value="Unassembled WGS sequence"/>
</dbReference>
<feature type="chain" id="PRO_5020642308" description="Outer membrane lipoprotein-sorting protein" evidence="2">
    <location>
        <begin position="27"/>
        <end position="289"/>
    </location>
</feature>
<accession>A0A4U8YPP0</accession>
<organism evidence="3 4">
    <name type="scientific">Desulfoluna butyratoxydans</name>
    <dbReference type="NCBI Taxonomy" id="231438"/>
    <lineage>
        <taxon>Bacteria</taxon>
        <taxon>Pseudomonadati</taxon>
        <taxon>Thermodesulfobacteriota</taxon>
        <taxon>Desulfobacteria</taxon>
        <taxon>Desulfobacterales</taxon>
        <taxon>Desulfolunaceae</taxon>
        <taxon>Desulfoluna</taxon>
    </lineage>
</organism>
<sequence>MTQVTRRRVLSLFLLLFLASAGSAEAYLLSSSQITRQMVKKLGRPVTATLQQKELFFRRAQSETPDQENLVFHEVVTLSKPDRFHSVVTAGEKRVEQYSTFDTWFRVVDGELDPKGAERAADRYRDPLQFRRDSLMAQRLTDAGVDLSVTSLNRHAGRIAWVMGAKSADTTVRPQFWVDKESFLPMRWILFDKKSAQQVEIWYHDWFKQGKAMYPARIEFYADGRLFREIHIEKVTAAKPLDAKLFDPARYAEKKDAPAKEAPAAPEASEKQRRMEELERILSNDPLAF</sequence>
<feature type="region of interest" description="Disordered" evidence="1">
    <location>
        <begin position="253"/>
        <end position="289"/>
    </location>
</feature>
<feature type="compositionally biased region" description="Basic and acidic residues" evidence="1">
    <location>
        <begin position="268"/>
        <end position="282"/>
    </location>
</feature>
<feature type="signal peptide" evidence="2">
    <location>
        <begin position="1"/>
        <end position="26"/>
    </location>
</feature>
<dbReference type="RefSeq" id="WP_180143669.1">
    <property type="nucleotide sequence ID" value="NZ_CAADHO010000008.1"/>
</dbReference>
<reference evidence="3 4" key="1">
    <citation type="submission" date="2019-03" db="EMBL/GenBank/DDBJ databases">
        <authorList>
            <person name="Nijsse B."/>
        </authorList>
    </citation>
    <scope>NUCLEOTIDE SEQUENCE [LARGE SCALE GENOMIC DNA]</scope>
    <source>
        <strain evidence="3">Desulfoluna butyratoxydans MSL71</strain>
    </source>
</reference>
<evidence type="ECO:0000256" key="2">
    <source>
        <dbReference type="SAM" id="SignalP"/>
    </source>
</evidence>
<keyword evidence="4" id="KW-1185">Reference proteome</keyword>
<dbReference type="AlphaFoldDB" id="A0A4U8YPP0"/>
<evidence type="ECO:0008006" key="5">
    <source>
        <dbReference type="Google" id="ProtNLM"/>
    </source>
</evidence>
<evidence type="ECO:0000313" key="4">
    <source>
        <dbReference type="Proteomes" id="UP000507962"/>
    </source>
</evidence>
<dbReference type="EMBL" id="CAADHO010000008">
    <property type="protein sequence ID" value="VFQ46215.1"/>
    <property type="molecule type" value="Genomic_DNA"/>
</dbReference>
<evidence type="ECO:0000313" key="3">
    <source>
        <dbReference type="EMBL" id="VFQ46215.1"/>
    </source>
</evidence>
<keyword evidence="2" id="KW-0732">Signal</keyword>
<dbReference type="Gene3D" id="2.50.20.10">
    <property type="entry name" value="Lipoprotein localisation LolA/LolB/LppX"/>
    <property type="match status" value="1"/>
</dbReference>